<feature type="transmembrane region" description="Helical" evidence="1">
    <location>
        <begin position="149"/>
        <end position="168"/>
    </location>
</feature>
<comment type="caution">
    <text evidence="2">The sequence shown here is derived from an EMBL/GenBank/DDBJ whole genome shotgun (WGS) entry which is preliminary data.</text>
</comment>
<name>A0A428PXH6_9HYPO</name>
<evidence type="ECO:0000256" key="1">
    <source>
        <dbReference type="SAM" id="Phobius"/>
    </source>
</evidence>
<evidence type="ECO:0000313" key="3">
    <source>
        <dbReference type="Proteomes" id="UP000288168"/>
    </source>
</evidence>
<feature type="transmembrane region" description="Helical" evidence="1">
    <location>
        <begin position="180"/>
        <end position="199"/>
    </location>
</feature>
<dbReference type="OrthoDB" id="4062651at2759"/>
<evidence type="ECO:0000313" key="2">
    <source>
        <dbReference type="EMBL" id="RSL57746.1"/>
    </source>
</evidence>
<reference evidence="2 3" key="1">
    <citation type="submission" date="2017-06" db="EMBL/GenBank/DDBJ databases">
        <title>Comparative genomic analysis of Ambrosia Fusariam Clade fungi.</title>
        <authorList>
            <person name="Stajich J.E."/>
            <person name="Carrillo J."/>
            <person name="Kijimoto T."/>
            <person name="Eskalen A."/>
            <person name="O'Donnell K."/>
            <person name="Kasson M."/>
        </authorList>
    </citation>
    <scope>NUCLEOTIDE SEQUENCE [LARGE SCALE GENOMIC DNA]</scope>
    <source>
        <strain evidence="2 3">NRRL62584</strain>
    </source>
</reference>
<organism evidence="2 3">
    <name type="scientific">Fusarium duplospermum</name>
    <dbReference type="NCBI Taxonomy" id="1325734"/>
    <lineage>
        <taxon>Eukaryota</taxon>
        <taxon>Fungi</taxon>
        <taxon>Dikarya</taxon>
        <taxon>Ascomycota</taxon>
        <taxon>Pezizomycotina</taxon>
        <taxon>Sordariomycetes</taxon>
        <taxon>Hypocreomycetidae</taxon>
        <taxon>Hypocreales</taxon>
        <taxon>Nectriaceae</taxon>
        <taxon>Fusarium</taxon>
        <taxon>Fusarium solani species complex</taxon>
    </lineage>
</organism>
<dbReference type="EMBL" id="NKCI01000079">
    <property type="protein sequence ID" value="RSL57746.1"/>
    <property type="molecule type" value="Genomic_DNA"/>
</dbReference>
<keyword evidence="3" id="KW-1185">Reference proteome</keyword>
<protein>
    <submittedName>
        <fullName evidence="2">Uncharacterized protein</fullName>
    </submittedName>
</protein>
<keyword evidence="1" id="KW-1133">Transmembrane helix</keyword>
<proteinExistence type="predicted"/>
<keyword evidence="1" id="KW-0472">Membrane</keyword>
<dbReference type="Proteomes" id="UP000288168">
    <property type="component" value="Unassembled WGS sequence"/>
</dbReference>
<accession>A0A428PXH6</accession>
<gene>
    <name evidence="2" type="ORF">CEP54_008132</name>
</gene>
<keyword evidence="1" id="KW-0812">Transmembrane</keyword>
<dbReference type="AlphaFoldDB" id="A0A428PXH6"/>
<feature type="transmembrane region" description="Helical" evidence="1">
    <location>
        <begin position="20"/>
        <end position="38"/>
    </location>
</feature>
<sequence>MTDQPTPRQEANEENEKAEGTKFIFSLVVLGLAAALIAKTDHGKLRNAAIGNLVVAIHCITVHSGGRFHFAKPLNFSSFYGPTHRDLDIHMRYIGRVILAGLLVPELGKGETRVLRGIAKRSAPLALERKAQQSVWGFHAGSGLCLRPILLWTNGLVVVGLAFVPIWLRAIDDLDLQKAFTPVTFLMTLMTICLATAALSNMI</sequence>